<proteinExistence type="predicted"/>
<sequence length="157" mass="17958">MDEKLDWFSAQLESHEYRIVALENTGYPDANPQSSYENFESYQDNQEECQDSEGLYNWDDVDKAPTKLPPSRSMVMQISSDTSFSHDAPANVLSFRHIPFPTSEVLQPRHPLTVSQPINFHKELDNLNSTQDLIHGQLGSLSKNPLKMIMVIKCLFI</sequence>
<reference evidence="1 2" key="1">
    <citation type="submission" date="2015-10" db="EMBL/GenBank/DDBJ databases">
        <title>Genome analyses suggest a sexual origin of heterokaryosis in a supposedly ancient asexual fungus.</title>
        <authorList>
            <person name="Ropars J."/>
            <person name="Sedzielewska K."/>
            <person name="Noel J."/>
            <person name="Charron P."/>
            <person name="Farinelli L."/>
            <person name="Marton T."/>
            <person name="Kruger M."/>
            <person name="Pelin A."/>
            <person name="Brachmann A."/>
            <person name="Corradi N."/>
        </authorList>
    </citation>
    <scope>NUCLEOTIDE SEQUENCE [LARGE SCALE GENOMIC DNA]</scope>
    <source>
        <strain evidence="1 2">A4</strain>
    </source>
</reference>
<evidence type="ECO:0000313" key="2">
    <source>
        <dbReference type="Proteomes" id="UP000234323"/>
    </source>
</evidence>
<gene>
    <name evidence="1" type="ORF">RhiirA4_484256</name>
</gene>
<organism evidence="1 2">
    <name type="scientific">Rhizophagus irregularis</name>
    <dbReference type="NCBI Taxonomy" id="588596"/>
    <lineage>
        <taxon>Eukaryota</taxon>
        <taxon>Fungi</taxon>
        <taxon>Fungi incertae sedis</taxon>
        <taxon>Mucoromycota</taxon>
        <taxon>Glomeromycotina</taxon>
        <taxon>Glomeromycetes</taxon>
        <taxon>Glomerales</taxon>
        <taxon>Glomeraceae</taxon>
        <taxon>Rhizophagus</taxon>
    </lineage>
</organism>
<dbReference type="EMBL" id="LLXI01004313">
    <property type="protein sequence ID" value="PKY60492.1"/>
    <property type="molecule type" value="Genomic_DNA"/>
</dbReference>
<accession>A0A2I1HNP8</accession>
<dbReference type="AlphaFoldDB" id="A0A2I1HNP8"/>
<keyword evidence="2" id="KW-1185">Reference proteome</keyword>
<evidence type="ECO:0000313" key="1">
    <source>
        <dbReference type="EMBL" id="PKY60492.1"/>
    </source>
</evidence>
<protein>
    <submittedName>
        <fullName evidence="1">Uncharacterized protein</fullName>
    </submittedName>
</protein>
<comment type="caution">
    <text evidence="1">The sequence shown here is derived from an EMBL/GenBank/DDBJ whole genome shotgun (WGS) entry which is preliminary data.</text>
</comment>
<dbReference type="Proteomes" id="UP000234323">
    <property type="component" value="Unassembled WGS sequence"/>
</dbReference>
<name>A0A2I1HNP8_9GLOM</name>